<sequence>MTVNLTDFKDMLIKEFVAADISLKIQVSRNKRTFRSLGEKTPSESSARSYILNHFANENFNDLEAHLYNKKFFLVVDEREIKKTRYFNILAGLITNPYKTRC</sequence>
<accession>A0A9P6KXB1</accession>
<name>A0A9P6KXB1_9MICR</name>
<protein>
    <submittedName>
        <fullName evidence="1">Uncharacterized protein</fullName>
    </submittedName>
</protein>
<comment type="caution">
    <text evidence="1">The sequence shown here is derived from an EMBL/GenBank/DDBJ whole genome shotgun (WGS) entry which is preliminary data.</text>
</comment>
<proteinExistence type="predicted"/>
<dbReference type="EMBL" id="SBJO01000855">
    <property type="protein sequence ID" value="KAF9754376.1"/>
    <property type="molecule type" value="Genomic_DNA"/>
</dbReference>
<keyword evidence="2" id="KW-1185">Reference proteome</keyword>
<reference evidence="1 2" key="1">
    <citation type="journal article" date="2020" name="Genome Biol. Evol.">
        <title>Comparative genomics of strictly vertically transmitted, feminizing microsporidia endosymbionts of amphipod crustaceans.</title>
        <authorList>
            <person name="Cormier A."/>
            <person name="Chebbi M.A."/>
            <person name="Giraud I."/>
            <person name="Wattier R."/>
            <person name="Teixeira M."/>
            <person name="Gilbert C."/>
            <person name="Rigaud T."/>
            <person name="Cordaux R."/>
        </authorList>
    </citation>
    <scope>NUCLEOTIDE SEQUENCE [LARGE SCALE GENOMIC DNA]</scope>
    <source>
        <strain evidence="1 2">Ou3-Ou53</strain>
    </source>
</reference>
<evidence type="ECO:0000313" key="2">
    <source>
        <dbReference type="Proteomes" id="UP000740883"/>
    </source>
</evidence>
<dbReference type="Proteomes" id="UP000740883">
    <property type="component" value="Unassembled WGS sequence"/>
</dbReference>
<dbReference type="AlphaFoldDB" id="A0A9P6KXB1"/>
<evidence type="ECO:0000313" key="1">
    <source>
        <dbReference type="EMBL" id="KAF9754376.1"/>
    </source>
</evidence>
<organism evidence="1 2">
    <name type="scientific">Nosema granulosis</name>
    <dbReference type="NCBI Taxonomy" id="83296"/>
    <lineage>
        <taxon>Eukaryota</taxon>
        <taxon>Fungi</taxon>
        <taxon>Fungi incertae sedis</taxon>
        <taxon>Microsporidia</taxon>
        <taxon>Nosematidae</taxon>
        <taxon>Nosema</taxon>
    </lineage>
</organism>
<gene>
    <name evidence="1" type="ORF">NGRA_3340</name>
</gene>